<organism evidence="11 12">
    <name type="scientific">Candidatus Amesbacteria bacterium GW2011_GWA2_42_12</name>
    <dbReference type="NCBI Taxonomy" id="1618356"/>
    <lineage>
        <taxon>Bacteria</taxon>
        <taxon>Candidatus Amesiibacteriota</taxon>
    </lineage>
</organism>
<dbReference type="PROSITE" id="PS51352">
    <property type="entry name" value="THIOREDOXIN_2"/>
    <property type="match status" value="1"/>
</dbReference>
<evidence type="ECO:0000256" key="7">
    <source>
        <dbReference type="PIRNR" id="PIRNR000077"/>
    </source>
</evidence>
<feature type="active site" description="Nucleophile" evidence="8">
    <location>
        <position position="31"/>
    </location>
</feature>
<keyword evidence="4 9" id="KW-1015">Disulfide bond</keyword>
<dbReference type="PANTHER" id="PTHR45663:SF11">
    <property type="entry name" value="GEO12009P1"/>
    <property type="match status" value="1"/>
</dbReference>
<dbReference type="Gene3D" id="3.40.30.10">
    <property type="entry name" value="Glutaredoxin"/>
    <property type="match status" value="1"/>
</dbReference>
<sequence>MSVAKFTDQNFNDEVLKADLPVLVDFYADWCGPCRLVSPIVDELANTYEGKIRVGKVDVDTNSKVAGDYGVMSIPTVILFQKGKEVARQVGFGGKDAYIQMIEKIVK</sequence>
<dbReference type="InterPro" id="IPR005746">
    <property type="entry name" value="Thioredoxin"/>
</dbReference>
<dbReference type="PANTHER" id="PTHR45663">
    <property type="entry name" value="GEO12009P1"/>
    <property type="match status" value="1"/>
</dbReference>
<evidence type="ECO:0000256" key="5">
    <source>
        <dbReference type="ARBA" id="ARBA00023284"/>
    </source>
</evidence>
<evidence type="ECO:0000256" key="8">
    <source>
        <dbReference type="PIRSR" id="PIRSR000077-1"/>
    </source>
</evidence>
<evidence type="ECO:0000256" key="6">
    <source>
        <dbReference type="NCBIfam" id="TIGR01068"/>
    </source>
</evidence>
<dbReference type="PROSITE" id="PS00194">
    <property type="entry name" value="THIOREDOXIN_1"/>
    <property type="match status" value="1"/>
</dbReference>
<gene>
    <name evidence="11" type="ORF">UU93_C0021G0006</name>
</gene>
<dbReference type="InterPro" id="IPR036249">
    <property type="entry name" value="Thioredoxin-like_sf"/>
</dbReference>
<dbReference type="Pfam" id="PF00085">
    <property type="entry name" value="Thioredoxin"/>
    <property type="match status" value="1"/>
</dbReference>
<feature type="site" description="Contributes to redox potential value" evidence="8">
    <location>
        <position position="32"/>
    </location>
</feature>
<dbReference type="InterPro" id="IPR017937">
    <property type="entry name" value="Thioredoxin_CS"/>
</dbReference>
<evidence type="ECO:0000256" key="4">
    <source>
        <dbReference type="ARBA" id="ARBA00023157"/>
    </source>
</evidence>
<dbReference type="STRING" id="1618356.UU93_C0021G0006"/>
<proteinExistence type="inferred from homology"/>
<feature type="site" description="Contributes to redox potential value" evidence="8">
    <location>
        <position position="33"/>
    </location>
</feature>
<feature type="site" description="Deprotonates C-terminal active site Cys" evidence="8">
    <location>
        <position position="25"/>
    </location>
</feature>
<dbReference type="Proteomes" id="UP000034160">
    <property type="component" value="Unassembled WGS sequence"/>
</dbReference>
<evidence type="ECO:0000313" key="12">
    <source>
        <dbReference type="Proteomes" id="UP000034160"/>
    </source>
</evidence>
<dbReference type="SUPFAM" id="SSF52833">
    <property type="entry name" value="Thioredoxin-like"/>
    <property type="match status" value="1"/>
</dbReference>
<dbReference type="FunFam" id="3.40.30.10:FF:000001">
    <property type="entry name" value="Thioredoxin"/>
    <property type="match status" value="1"/>
</dbReference>
<dbReference type="CDD" id="cd02947">
    <property type="entry name" value="TRX_family"/>
    <property type="match status" value="1"/>
</dbReference>
<dbReference type="EMBL" id="LCCN01000021">
    <property type="protein sequence ID" value="KKS31158.1"/>
    <property type="molecule type" value="Genomic_DNA"/>
</dbReference>
<dbReference type="PATRIC" id="fig|1618356.3.peg.702"/>
<keyword evidence="3" id="KW-0249">Electron transport</keyword>
<evidence type="ECO:0000256" key="9">
    <source>
        <dbReference type="PIRSR" id="PIRSR000077-4"/>
    </source>
</evidence>
<evidence type="ECO:0000256" key="2">
    <source>
        <dbReference type="ARBA" id="ARBA00022448"/>
    </source>
</evidence>
<dbReference type="InterPro" id="IPR013766">
    <property type="entry name" value="Thioredoxin_domain"/>
</dbReference>
<feature type="domain" description="Thioredoxin" evidence="10">
    <location>
        <begin position="1"/>
        <end position="107"/>
    </location>
</feature>
<dbReference type="PIRSF" id="PIRSF000077">
    <property type="entry name" value="Thioredoxin"/>
    <property type="match status" value="1"/>
</dbReference>
<keyword evidence="5 9" id="KW-0676">Redox-active center</keyword>
<dbReference type="AlphaFoldDB" id="A0A0G1B0X0"/>
<evidence type="ECO:0000256" key="1">
    <source>
        <dbReference type="ARBA" id="ARBA00008987"/>
    </source>
</evidence>
<dbReference type="GO" id="GO:0005829">
    <property type="term" value="C:cytosol"/>
    <property type="evidence" value="ECO:0007669"/>
    <property type="project" value="TreeGrafter"/>
</dbReference>
<protein>
    <recommendedName>
        <fullName evidence="6 7">Thioredoxin</fullName>
    </recommendedName>
</protein>
<dbReference type="GO" id="GO:0015035">
    <property type="term" value="F:protein-disulfide reductase activity"/>
    <property type="evidence" value="ECO:0007669"/>
    <property type="project" value="UniProtKB-UniRule"/>
</dbReference>
<name>A0A0G1B0X0_9BACT</name>
<dbReference type="NCBIfam" id="TIGR01068">
    <property type="entry name" value="thioredoxin"/>
    <property type="match status" value="1"/>
</dbReference>
<reference evidence="11 12" key="1">
    <citation type="journal article" date="2015" name="Nature">
        <title>rRNA introns, odd ribosomes, and small enigmatic genomes across a large radiation of phyla.</title>
        <authorList>
            <person name="Brown C.T."/>
            <person name="Hug L.A."/>
            <person name="Thomas B.C."/>
            <person name="Sharon I."/>
            <person name="Castelle C.J."/>
            <person name="Singh A."/>
            <person name="Wilkins M.J."/>
            <person name="Williams K.H."/>
            <person name="Banfield J.F."/>
        </authorList>
    </citation>
    <scope>NUCLEOTIDE SEQUENCE [LARGE SCALE GENOMIC DNA]</scope>
</reference>
<feature type="active site" description="Nucleophile" evidence="8">
    <location>
        <position position="34"/>
    </location>
</feature>
<keyword evidence="2" id="KW-0813">Transport</keyword>
<comment type="caution">
    <text evidence="11">The sequence shown here is derived from an EMBL/GenBank/DDBJ whole genome shotgun (WGS) entry which is preliminary data.</text>
</comment>
<comment type="similarity">
    <text evidence="1 7">Belongs to the thioredoxin family.</text>
</comment>
<feature type="disulfide bond" description="Redox-active" evidence="9">
    <location>
        <begin position="31"/>
        <end position="34"/>
    </location>
</feature>
<accession>A0A0G1B0X0</accession>
<evidence type="ECO:0000259" key="10">
    <source>
        <dbReference type="PROSITE" id="PS51352"/>
    </source>
</evidence>
<dbReference type="PRINTS" id="PR00421">
    <property type="entry name" value="THIOREDOXIN"/>
</dbReference>
<evidence type="ECO:0000313" key="11">
    <source>
        <dbReference type="EMBL" id="KKS31158.1"/>
    </source>
</evidence>
<dbReference type="GO" id="GO:0045454">
    <property type="term" value="P:cell redox homeostasis"/>
    <property type="evidence" value="ECO:0007669"/>
    <property type="project" value="TreeGrafter"/>
</dbReference>
<evidence type="ECO:0000256" key="3">
    <source>
        <dbReference type="ARBA" id="ARBA00022982"/>
    </source>
</evidence>